<gene>
    <name evidence="1" type="ORF">RBB81_01190</name>
</gene>
<reference evidence="1" key="1">
    <citation type="submission" date="2023-08" db="EMBL/GenBank/DDBJ databases">
        <authorList>
            <person name="Messyasz A."/>
            <person name="Mannisto M.K."/>
            <person name="Kerkhof L.J."/>
            <person name="Haggblom M."/>
        </authorList>
    </citation>
    <scope>NUCLEOTIDE SEQUENCE</scope>
    <source>
        <strain evidence="1">M8UP39</strain>
    </source>
</reference>
<sequence length="62" mass="7012">MKPDPRNPRVHSDRQVRQISQSIESFGFNVPLLIDDQQMVIAGHGRLQARAGWGGRPCQPFD</sequence>
<dbReference type="SUPFAM" id="SSF110849">
    <property type="entry name" value="ParB/Sulfiredoxin"/>
    <property type="match status" value="1"/>
</dbReference>
<dbReference type="EMBL" id="CP132938">
    <property type="protein sequence ID" value="XCB22564.1"/>
    <property type="molecule type" value="Genomic_DNA"/>
</dbReference>
<proteinExistence type="predicted"/>
<protein>
    <submittedName>
        <fullName evidence="1">ParB N-terminal domain-containing protein</fullName>
    </submittedName>
</protein>
<accession>A0AAU7Z1E4</accession>
<reference evidence="1" key="2">
    <citation type="journal article" date="2024" name="Environ. Microbiol.">
        <title>Genome analysis and description of Tunturibacter gen. nov. expands the diversity of Terriglobia in tundra soils.</title>
        <authorList>
            <person name="Messyasz A."/>
            <person name="Mannisto M.K."/>
            <person name="Kerkhof L.J."/>
            <person name="Haggblom M.M."/>
        </authorList>
    </citation>
    <scope>NUCLEOTIDE SEQUENCE</scope>
    <source>
        <strain evidence="1">M8UP39</strain>
    </source>
</reference>
<evidence type="ECO:0000313" key="1">
    <source>
        <dbReference type="EMBL" id="XCB22564.1"/>
    </source>
</evidence>
<dbReference type="Gene3D" id="3.90.1530.10">
    <property type="entry name" value="Conserved hypothetical protein from pyrococcus furiosus pfu- 392566-001, ParB domain"/>
    <property type="match status" value="1"/>
</dbReference>
<dbReference type="KEGG" id="tgi:RBB81_01190"/>
<dbReference type="InterPro" id="IPR036086">
    <property type="entry name" value="ParB/Sulfiredoxin_sf"/>
</dbReference>
<dbReference type="RefSeq" id="WP_257025734.1">
    <property type="nucleotide sequence ID" value="NZ_CP132935.1"/>
</dbReference>
<name>A0AAU7Z1E4_9BACT</name>
<dbReference type="AlphaFoldDB" id="A0AAU7Z1E4"/>
<organism evidence="1">
    <name type="scientific">Tunturiibacter gelidiferens</name>
    <dbReference type="NCBI Taxonomy" id="3069689"/>
    <lineage>
        <taxon>Bacteria</taxon>
        <taxon>Pseudomonadati</taxon>
        <taxon>Acidobacteriota</taxon>
        <taxon>Terriglobia</taxon>
        <taxon>Terriglobales</taxon>
        <taxon>Acidobacteriaceae</taxon>
        <taxon>Tunturiibacter</taxon>
    </lineage>
</organism>